<protein>
    <submittedName>
        <fullName evidence="1">Receptor like protein 9</fullName>
    </submittedName>
</protein>
<dbReference type="Pfam" id="PF00560">
    <property type="entry name" value="LRR_1"/>
    <property type="match status" value="2"/>
</dbReference>
<dbReference type="OrthoDB" id="999794at2759"/>
<dbReference type="AlphaFoldDB" id="A0A9W7LYM0"/>
<comment type="caution">
    <text evidence="1">The sequence shown here is derived from an EMBL/GenBank/DDBJ whole genome shotgun (WGS) entry which is preliminary data.</text>
</comment>
<sequence length="239" mass="26820">MLGGGGWSEGCLEEERVALSRLKPFFPFIDYYTTEIGGPRSDDYYEGEDYGSVEEKESPLVDCCKWERVECNPTTGRLTHLFLNLSHYDSYDYEYNTKSWYLNASLFLPFEELQFLSLTGNGIAGCVADQGFEKLSSRLNKLEILDLSSNYFNDSILASISELSSLKSLSLRDNQFTLVNPTNGIKMLSKVNNLETLNLSHNSLGNTIMSQLHDLTSLKLLNLQSCGLKGSVNLLGKLF</sequence>
<dbReference type="Proteomes" id="UP001165190">
    <property type="component" value="Unassembled WGS sequence"/>
</dbReference>
<dbReference type="InterPro" id="IPR001611">
    <property type="entry name" value="Leu-rich_rpt"/>
</dbReference>
<accession>A0A9W7LYM0</accession>
<keyword evidence="1" id="KW-0675">Receptor</keyword>
<keyword evidence="2" id="KW-1185">Reference proteome</keyword>
<dbReference type="EMBL" id="BSYR01000019">
    <property type="protein sequence ID" value="GMI81183.1"/>
    <property type="molecule type" value="Genomic_DNA"/>
</dbReference>
<reference evidence="1" key="1">
    <citation type="submission" date="2023-05" db="EMBL/GenBank/DDBJ databases">
        <title>Genome and transcriptome analyses reveal genes involved in the formation of fine ridges on petal epidermal cells in Hibiscus trionum.</title>
        <authorList>
            <person name="Koshimizu S."/>
            <person name="Masuda S."/>
            <person name="Ishii T."/>
            <person name="Shirasu K."/>
            <person name="Hoshino A."/>
            <person name="Arita M."/>
        </authorList>
    </citation>
    <scope>NUCLEOTIDE SEQUENCE</scope>
    <source>
        <strain evidence="1">Hamamatsu line</strain>
    </source>
</reference>
<dbReference type="PANTHER" id="PTHR48065:SF75">
    <property type="entry name" value="LEUCINE-RICH REPEAT-CONTAINING N-TERMINAL PLANT-TYPE DOMAIN-CONTAINING PROTEIN"/>
    <property type="match status" value="1"/>
</dbReference>
<dbReference type="Gene3D" id="3.80.10.10">
    <property type="entry name" value="Ribonuclease Inhibitor"/>
    <property type="match status" value="1"/>
</dbReference>
<evidence type="ECO:0000313" key="2">
    <source>
        <dbReference type="Proteomes" id="UP001165190"/>
    </source>
</evidence>
<dbReference type="SUPFAM" id="SSF52058">
    <property type="entry name" value="L domain-like"/>
    <property type="match status" value="1"/>
</dbReference>
<organism evidence="1 2">
    <name type="scientific">Hibiscus trionum</name>
    <name type="common">Flower of an hour</name>
    <dbReference type="NCBI Taxonomy" id="183268"/>
    <lineage>
        <taxon>Eukaryota</taxon>
        <taxon>Viridiplantae</taxon>
        <taxon>Streptophyta</taxon>
        <taxon>Embryophyta</taxon>
        <taxon>Tracheophyta</taxon>
        <taxon>Spermatophyta</taxon>
        <taxon>Magnoliopsida</taxon>
        <taxon>eudicotyledons</taxon>
        <taxon>Gunneridae</taxon>
        <taxon>Pentapetalae</taxon>
        <taxon>rosids</taxon>
        <taxon>malvids</taxon>
        <taxon>Malvales</taxon>
        <taxon>Malvaceae</taxon>
        <taxon>Malvoideae</taxon>
        <taxon>Hibiscus</taxon>
    </lineage>
</organism>
<dbReference type="InterPro" id="IPR032675">
    <property type="entry name" value="LRR_dom_sf"/>
</dbReference>
<dbReference type="PANTHER" id="PTHR48065">
    <property type="entry name" value="OS10G0469600 PROTEIN"/>
    <property type="match status" value="1"/>
</dbReference>
<proteinExistence type="predicted"/>
<evidence type="ECO:0000313" key="1">
    <source>
        <dbReference type="EMBL" id="GMI81183.1"/>
    </source>
</evidence>
<name>A0A9W7LYM0_HIBTR</name>
<gene>
    <name evidence="1" type="ORF">HRI_001787600</name>
</gene>